<accession>A0ABT5F982</accession>
<proteinExistence type="predicted"/>
<dbReference type="EMBL" id="JAQOMS010000002">
    <property type="protein sequence ID" value="MDC2888091.1"/>
    <property type="molecule type" value="Genomic_DNA"/>
</dbReference>
<gene>
    <name evidence="3" type="ORF">PN838_03750</name>
</gene>
<reference evidence="3 4" key="1">
    <citation type="submission" date="2023-01" db="EMBL/GenBank/DDBJ databases">
        <title>Psychrosphaera sp. nov., isolated from marine algae.</title>
        <authorList>
            <person name="Bayburt H."/>
            <person name="Choi B.J."/>
            <person name="Kim J.M."/>
            <person name="Choi D.G."/>
            <person name="Jeon C.O."/>
        </authorList>
    </citation>
    <scope>NUCLEOTIDE SEQUENCE [LARGE SCALE GENOMIC DNA]</scope>
    <source>
        <strain evidence="3 4">G1-22</strain>
    </source>
</reference>
<dbReference type="Pfam" id="PF07126">
    <property type="entry name" value="ZapC_C"/>
    <property type="match status" value="1"/>
</dbReference>
<sequence length="178" mass="20436">MQNVANNGVNWWWHLSPNDRQLILHLSSEIGFPTGFKLDSLVEKITDGMPFSTSDAEVYSGFCELFSQMDFNAEQRFKLAIFATVGTLYIKPMAAKSWYFRFAKSPTRTIKPRQLVKLSAYDSAVYIVLTIEDNASYVMLISERHNLNETKDIKRGHVIKVHNDRLTPVDFKLQGDQL</sequence>
<dbReference type="Pfam" id="PF21083">
    <property type="entry name" value="ZapC_N"/>
    <property type="match status" value="1"/>
</dbReference>
<comment type="caution">
    <text evidence="3">The sequence shown here is derived from an EMBL/GenBank/DDBJ whole genome shotgun (WGS) entry which is preliminary data.</text>
</comment>
<evidence type="ECO:0000259" key="1">
    <source>
        <dbReference type="Pfam" id="PF07126"/>
    </source>
</evidence>
<keyword evidence="4" id="KW-1185">Reference proteome</keyword>
<feature type="domain" description="Cell-division protein ZapC N-terminal" evidence="2">
    <location>
        <begin position="10"/>
        <end position="91"/>
    </location>
</feature>
<evidence type="ECO:0000313" key="3">
    <source>
        <dbReference type="EMBL" id="MDC2888091.1"/>
    </source>
</evidence>
<feature type="domain" description="Cell-division protein ZapC C-terminal" evidence="1">
    <location>
        <begin position="92"/>
        <end position="170"/>
    </location>
</feature>
<dbReference type="RefSeq" id="WP_215962355.1">
    <property type="nucleotide sequence ID" value="NZ_JAQOMS010000002.1"/>
</dbReference>
<protein>
    <submittedName>
        <fullName evidence="3">Cell division protein ZapC</fullName>
    </submittedName>
</protein>
<dbReference type="InterPro" id="IPR048372">
    <property type="entry name" value="ZapC_C"/>
</dbReference>
<evidence type="ECO:0000313" key="4">
    <source>
        <dbReference type="Proteomes" id="UP001528411"/>
    </source>
</evidence>
<keyword evidence="3" id="KW-0132">Cell division</keyword>
<evidence type="ECO:0000259" key="2">
    <source>
        <dbReference type="Pfam" id="PF21083"/>
    </source>
</evidence>
<keyword evidence="3" id="KW-0131">Cell cycle</keyword>
<dbReference type="InterPro" id="IPR048373">
    <property type="entry name" value="ZapC_N"/>
</dbReference>
<organism evidence="3 4">
    <name type="scientific">Psychrosphaera algicola</name>
    <dbReference type="NCBI Taxonomy" id="3023714"/>
    <lineage>
        <taxon>Bacteria</taxon>
        <taxon>Pseudomonadati</taxon>
        <taxon>Pseudomonadota</taxon>
        <taxon>Gammaproteobacteria</taxon>
        <taxon>Alteromonadales</taxon>
        <taxon>Pseudoalteromonadaceae</taxon>
        <taxon>Psychrosphaera</taxon>
    </lineage>
</organism>
<dbReference type="GO" id="GO:0051301">
    <property type="term" value="P:cell division"/>
    <property type="evidence" value="ECO:0007669"/>
    <property type="project" value="UniProtKB-KW"/>
</dbReference>
<name>A0ABT5F982_9GAMM</name>
<dbReference type="Proteomes" id="UP001528411">
    <property type="component" value="Unassembled WGS sequence"/>
</dbReference>